<gene>
    <name evidence="1" type="ORF">H3H32_15275</name>
</gene>
<dbReference type="EMBL" id="CP059732">
    <property type="protein sequence ID" value="QMW06148.1"/>
    <property type="molecule type" value="Genomic_DNA"/>
</dbReference>
<dbReference type="PROSITE" id="PS51257">
    <property type="entry name" value="PROKAR_LIPOPROTEIN"/>
    <property type="match status" value="1"/>
</dbReference>
<dbReference type="Pfam" id="PF14054">
    <property type="entry name" value="DUF4249"/>
    <property type="match status" value="1"/>
</dbReference>
<name>A0A7G5H4V6_9BACT</name>
<dbReference type="InterPro" id="IPR025345">
    <property type="entry name" value="DUF4249"/>
</dbReference>
<keyword evidence="2" id="KW-1185">Reference proteome</keyword>
<proteinExistence type="predicted"/>
<evidence type="ECO:0000313" key="2">
    <source>
        <dbReference type="Proteomes" id="UP000515369"/>
    </source>
</evidence>
<protein>
    <submittedName>
        <fullName evidence="1">DUF4249 domain-containing protein</fullName>
    </submittedName>
</protein>
<evidence type="ECO:0000313" key="1">
    <source>
        <dbReference type="EMBL" id="QMW06148.1"/>
    </source>
</evidence>
<sequence length="350" mass="39064">MWSRGYVYAPFLLVLVLVISCVTEYQPDSISIPPALVVEGLITDQPGPYFVKLTRTADYSYKSLNLLETGATVIISDDLGNKETLIEQSPGGNYRTSSIQGVAGRTYKLTIKTQNGEQYESETEQIKASPPIGRLYYEYRYQSGASDNGQANGWDVYVDSKDPETPGDFYRWEWAHYEFTNVCKLVYVTNHYEGIPCCSDCWDITRCYINCINIMSDVNINGNSISRQFITRVPYTSGEKYYLEVTQQRLSKGIYEFFKAARQQVTNTGGLFDAAPGSIVGNIHSVSGSGAAAYGYFGAVGESVSHVLVDRSNAIGRPVYTNPVYTIASLSACIVCENSQYRTPVKPRWW</sequence>
<dbReference type="RefSeq" id="WP_182463520.1">
    <property type="nucleotide sequence ID" value="NZ_CP059732.1"/>
</dbReference>
<dbReference type="Proteomes" id="UP000515369">
    <property type="component" value="Chromosome"/>
</dbReference>
<dbReference type="AlphaFoldDB" id="A0A7G5H4V6"/>
<dbReference type="KEGG" id="sfol:H3H32_15275"/>
<organism evidence="1 2">
    <name type="scientific">Spirosoma foliorum</name>
    <dbReference type="NCBI Taxonomy" id="2710596"/>
    <lineage>
        <taxon>Bacteria</taxon>
        <taxon>Pseudomonadati</taxon>
        <taxon>Bacteroidota</taxon>
        <taxon>Cytophagia</taxon>
        <taxon>Cytophagales</taxon>
        <taxon>Cytophagaceae</taxon>
        <taxon>Spirosoma</taxon>
    </lineage>
</organism>
<reference evidence="1 2" key="1">
    <citation type="submission" date="2020-07" db="EMBL/GenBank/DDBJ databases">
        <title>Spirosoma foliorum sp. nov., isolated from the leaves on the Nejang mountain Korea, Republic of.</title>
        <authorList>
            <person name="Ho H."/>
            <person name="Lee Y.-J."/>
            <person name="Nurcahyanto D.-A."/>
            <person name="Kim S.-G."/>
        </authorList>
    </citation>
    <scope>NUCLEOTIDE SEQUENCE [LARGE SCALE GENOMIC DNA]</scope>
    <source>
        <strain evidence="1 2">PL0136</strain>
    </source>
</reference>
<accession>A0A7G5H4V6</accession>